<comment type="caution">
    <text evidence="1">The sequence shown here is derived from an EMBL/GenBank/DDBJ whole genome shotgun (WGS) entry which is preliminary data.</text>
</comment>
<organism evidence="1">
    <name type="scientific">bioreactor metagenome</name>
    <dbReference type="NCBI Taxonomy" id="1076179"/>
    <lineage>
        <taxon>unclassified sequences</taxon>
        <taxon>metagenomes</taxon>
        <taxon>ecological metagenomes</taxon>
    </lineage>
</organism>
<dbReference type="AlphaFoldDB" id="A0A645FV77"/>
<sequence>MTSEPVAVIMLRIESIEEDIRRLEKKTEPVTRLIFTLREQRSPLVDLLDYRYFQQLPWDRCLELLHVSRGTFKSWRVRLIEKAARMLGFDPE</sequence>
<name>A0A645FV77_9ZZZZ</name>
<proteinExistence type="predicted"/>
<protein>
    <recommendedName>
        <fullName evidence="2">RNA polymerase sigma factor 70 region 4 type 2 domain-containing protein</fullName>
    </recommendedName>
</protein>
<evidence type="ECO:0000313" key="1">
    <source>
        <dbReference type="EMBL" id="MPN17716.1"/>
    </source>
</evidence>
<gene>
    <name evidence="1" type="ORF">SDC9_165071</name>
</gene>
<reference evidence="1" key="1">
    <citation type="submission" date="2019-08" db="EMBL/GenBank/DDBJ databases">
        <authorList>
            <person name="Kucharzyk K."/>
            <person name="Murdoch R.W."/>
            <person name="Higgins S."/>
            <person name="Loffler F."/>
        </authorList>
    </citation>
    <scope>NUCLEOTIDE SEQUENCE</scope>
</reference>
<accession>A0A645FV77</accession>
<dbReference type="EMBL" id="VSSQ01064903">
    <property type="protein sequence ID" value="MPN17716.1"/>
    <property type="molecule type" value="Genomic_DNA"/>
</dbReference>
<evidence type="ECO:0008006" key="2">
    <source>
        <dbReference type="Google" id="ProtNLM"/>
    </source>
</evidence>